<evidence type="ECO:0000313" key="3">
    <source>
        <dbReference type="Proteomes" id="UP001159364"/>
    </source>
</evidence>
<gene>
    <name evidence="2" type="ORF">K2173_003077</name>
</gene>
<protein>
    <submittedName>
        <fullName evidence="2">Uncharacterized protein</fullName>
    </submittedName>
</protein>
<dbReference type="PANTHER" id="PTHR36405">
    <property type="entry name" value="BNAA10G09140D PROTEIN"/>
    <property type="match status" value="1"/>
</dbReference>
<dbReference type="PANTHER" id="PTHR36405:SF1">
    <property type="entry name" value="OS07G0520600 PROTEIN"/>
    <property type="match status" value="1"/>
</dbReference>
<feature type="compositionally biased region" description="Polar residues" evidence="1">
    <location>
        <begin position="51"/>
        <end position="64"/>
    </location>
</feature>
<name>A0AAV8TBQ0_9ROSI</name>
<organism evidence="2 3">
    <name type="scientific">Erythroxylum novogranatense</name>
    <dbReference type="NCBI Taxonomy" id="1862640"/>
    <lineage>
        <taxon>Eukaryota</taxon>
        <taxon>Viridiplantae</taxon>
        <taxon>Streptophyta</taxon>
        <taxon>Embryophyta</taxon>
        <taxon>Tracheophyta</taxon>
        <taxon>Spermatophyta</taxon>
        <taxon>Magnoliopsida</taxon>
        <taxon>eudicotyledons</taxon>
        <taxon>Gunneridae</taxon>
        <taxon>Pentapetalae</taxon>
        <taxon>rosids</taxon>
        <taxon>fabids</taxon>
        <taxon>Malpighiales</taxon>
        <taxon>Erythroxylaceae</taxon>
        <taxon>Erythroxylum</taxon>
    </lineage>
</organism>
<comment type="caution">
    <text evidence="2">The sequence shown here is derived from an EMBL/GenBank/DDBJ whole genome shotgun (WGS) entry which is preliminary data.</text>
</comment>
<dbReference type="Proteomes" id="UP001159364">
    <property type="component" value="Linkage Group LG05"/>
</dbReference>
<reference evidence="2 3" key="1">
    <citation type="submission" date="2021-09" db="EMBL/GenBank/DDBJ databases">
        <title>Genomic insights and catalytic innovation underlie evolution of tropane alkaloids biosynthesis.</title>
        <authorList>
            <person name="Wang Y.-J."/>
            <person name="Tian T."/>
            <person name="Huang J.-P."/>
            <person name="Huang S.-X."/>
        </authorList>
    </citation>
    <scope>NUCLEOTIDE SEQUENCE [LARGE SCALE GENOMIC DNA]</scope>
    <source>
        <strain evidence="2">KIB-2018</strain>
        <tissue evidence="2">Leaf</tissue>
    </source>
</reference>
<proteinExistence type="predicted"/>
<accession>A0AAV8TBQ0</accession>
<evidence type="ECO:0000313" key="2">
    <source>
        <dbReference type="EMBL" id="KAJ8763605.1"/>
    </source>
</evidence>
<feature type="compositionally biased region" description="Polar residues" evidence="1">
    <location>
        <begin position="109"/>
        <end position="119"/>
    </location>
</feature>
<sequence>MVPKLEAIKGGGGSIRVGTTGTISSLMTKELESMKSAPETPVSCHDKPRTTPVSISCSVSTPKSLQARKSLHEATSSGSSSLSHRGSETQRTSKSYIKNSHRTPILRSDYSTSDGTSTIERTNKKGTNFVEIVDIKCGNPDRAWASPLSNKLKKLGFSKLSDSIV</sequence>
<evidence type="ECO:0000256" key="1">
    <source>
        <dbReference type="SAM" id="MobiDB-lite"/>
    </source>
</evidence>
<keyword evidence="3" id="KW-1185">Reference proteome</keyword>
<dbReference type="EMBL" id="JAIWQS010000005">
    <property type="protein sequence ID" value="KAJ8763605.1"/>
    <property type="molecule type" value="Genomic_DNA"/>
</dbReference>
<feature type="compositionally biased region" description="Low complexity" evidence="1">
    <location>
        <begin position="73"/>
        <end position="84"/>
    </location>
</feature>
<feature type="region of interest" description="Disordered" evidence="1">
    <location>
        <begin position="32"/>
        <end position="119"/>
    </location>
</feature>
<dbReference type="AlphaFoldDB" id="A0AAV8TBQ0"/>